<name>A0A2H4J9T4_9CAUD</name>
<proteinExistence type="predicted"/>
<sequence>MPNANKRKGDQEERDVLAVLRGNGFPHAERTRPGRMEDHGDIFVTRTAGLTPGVIAQVKNVRTPVWSEWVGQLANQKARSGALVAFLTHRITRPGGKPPIRLAVMELAAFTELLRAAGYGDPLDTKDHQ</sequence>
<accession>A0A2H4J9T4</accession>
<protein>
    <recommendedName>
        <fullName evidence="2">Holliday junction resolvase</fullName>
    </recommendedName>
</protein>
<dbReference type="EMBL" id="MF417939">
    <property type="protein sequence ID" value="ASN72005.1"/>
    <property type="molecule type" value="Genomic_DNA"/>
</dbReference>
<evidence type="ECO:0008006" key="2">
    <source>
        <dbReference type="Google" id="ProtNLM"/>
    </source>
</evidence>
<evidence type="ECO:0000313" key="1">
    <source>
        <dbReference type="EMBL" id="ASN72005.1"/>
    </source>
</evidence>
<gene>
    <name evidence="1" type="ORF">7S2_12</name>
</gene>
<organism evidence="1">
    <name type="scientific">uncultured Caudovirales phage</name>
    <dbReference type="NCBI Taxonomy" id="2100421"/>
    <lineage>
        <taxon>Viruses</taxon>
        <taxon>Duplodnaviria</taxon>
        <taxon>Heunggongvirae</taxon>
        <taxon>Uroviricota</taxon>
        <taxon>Caudoviricetes</taxon>
        <taxon>Peduoviridae</taxon>
        <taxon>Maltschvirus</taxon>
        <taxon>Maltschvirus maltsch</taxon>
    </lineage>
</organism>
<reference evidence="1" key="1">
    <citation type="submission" date="2017-06" db="EMBL/GenBank/DDBJ databases">
        <title>Novel phages from South African skin metaviromes.</title>
        <authorList>
            <person name="van Zyl L.J."/>
            <person name="Abrahams Y."/>
            <person name="Stander E.A."/>
            <person name="Kirby B.M."/>
            <person name="Clavaud C."/>
            <person name="Farcet C."/>
            <person name="Breton L."/>
            <person name="Trindade M.I."/>
        </authorList>
    </citation>
    <scope>NUCLEOTIDE SEQUENCE</scope>
</reference>